<gene>
    <name evidence="1" type="ORF">METZ01_LOCUS179415</name>
</gene>
<dbReference type="InterPro" id="IPR015943">
    <property type="entry name" value="WD40/YVTN_repeat-like_dom_sf"/>
</dbReference>
<evidence type="ECO:0000313" key="1">
    <source>
        <dbReference type="EMBL" id="SVB26561.1"/>
    </source>
</evidence>
<dbReference type="Gene3D" id="2.130.10.10">
    <property type="entry name" value="YVTN repeat-like/Quinoprotein amine dehydrogenase"/>
    <property type="match status" value="1"/>
</dbReference>
<feature type="non-terminal residue" evidence="1">
    <location>
        <position position="483"/>
    </location>
</feature>
<dbReference type="AlphaFoldDB" id="A0A382CLP5"/>
<dbReference type="EMBL" id="UINC01034942">
    <property type="protein sequence ID" value="SVB26561.1"/>
    <property type="molecule type" value="Genomic_DNA"/>
</dbReference>
<dbReference type="SUPFAM" id="SSF49478">
    <property type="entry name" value="Cna protein B-type domain"/>
    <property type="match status" value="1"/>
</dbReference>
<evidence type="ECO:0008006" key="2">
    <source>
        <dbReference type="Google" id="ProtNLM"/>
    </source>
</evidence>
<dbReference type="InterPro" id="IPR051344">
    <property type="entry name" value="Vgb"/>
</dbReference>
<protein>
    <recommendedName>
        <fullName evidence="2">SMP-30/Gluconolactonase/LRE-like region domain-containing protein</fullName>
    </recommendedName>
</protein>
<accession>A0A382CLP5</accession>
<dbReference type="Pfam" id="PF13620">
    <property type="entry name" value="CarboxypepD_reg"/>
    <property type="match status" value="1"/>
</dbReference>
<name>A0A382CLP5_9ZZZZ</name>
<dbReference type="PANTHER" id="PTHR40274:SF3">
    <property type="entry name" value="VIRGINIAMYCIN B LYASE"/>
    <property type="match status" value="1"/>
</dbReference>
<proteinExistence type="predicted"/>
<reference evidence="1" key="1">
    <citation type="submission" date="2018-05" db="EMBL/GenBank/DDBJ databases">
        <authorList>
            <person name="Lanie J.A."/>
            <person name="Ng W.-L."/>
            <person name="Kazmierczak K.M."/>
            <person name="Andrzejewski T.M."/>
            <person name="Davidsen T.M."/>
            <person name="Wayne K.J."/>
            <person name="Tettelin H."/>
            <person name="Glass J.I."/>
            <person name="Rusch D."/>
            <person name="Podicherti R."/>
            <person name="Tsui H.-C.T."/>
            <person name="Winkler M.E."/>
        </authorList>
    </citation>
    <scope>NUCLEOTIDE SEQUENCE</scope>
</reference>
<dbReference type="SUPFAM" id="SSF101898">
    <property type="entry name" value="NHL repeat"/>
    <property type="match status" value="1"/>
</dbReference>
<dbReference type="PANTHER" id="PTHR40274">
    <property type="entry name" value="VIRGINIAMYCIN B LYASE"/>
    <property type="match status" value="1"/>
</dbReference>
<organism evidence="1">
    <name type="scientific">marine metagenome</name>
    <dbReference type="NCBI Taxonomy" id="408172"/>
    <lineage>
        <taxon>unclassified sequences</taxon>
        <taxon>metagenomes</taxon>
        <taxon>ecological metagenomes</taxon>
    </lineage>
</organism>
<sequence length="483" mass="54419">MKQKIILSVLAFALSVSLADATEIRGKVTKDGKGVGGVFVSAHDTENRKASGVFTAVDGTYVIDDLREKDYRVRARQKGLNDVWLEDVTAGSKGIEIKMTNATGWKLERQRTADSAFGMLKFDDVRDKLNFKMYCTYCHQVGTVGFRTPEEPVDWETMIRRMNGFGALYPHTKRTIVKRIMDTYKGEAVDKWPKYAPPSPPTGAATKAKITWWEMGKRYESQYHDIDLSPDGRLIYAVNITKNYIVTVDTKTDKQVYKKFPRGSYGAHSIEPDNDGHMWVTMCASGQMAKYDIHNKEIEIYSSAEAPARRGSYPHTLRINPLDPEGLIWYTDAGRNSVFWIHPKTKEVKEYHLLSANQAVAAGKGESKGITPYGIDYSPIDGMIWYSKLNGNRIGRIDPSKPDGDIKEWNPPFRGPRRLHVAPDGIIWVPGFASGVFGKFDPDTEKWLVYDLPNKDNQIPYALNVAPNGHVWICGTGNDTIHR</sequence>